<evidence type="ECO:0000256" key="1">
    <source>
        <dbReference type="SAM" id="SignalP"/>
    </source>
</evidence>
<keyword evidence="4" id="KW-1185">Reference proteome</keyword>
<accession>A0A2P6N5X4</accession>
<feature type="chain" id="PRO_5015193951" evidence="1">
    <location>
        <begin position="26"/>
        <end position="217"/>
    </location>
</feature>
<dbReference type="SUPFAM" id="SSF50891">
    <property type="entry name" value="Cyclophilin-like"/>
    <property type="match status" value="1"/>
</dbReference>
<keyword evidence="3" id="KW-0413">Isomerase</keyword>
<protein>
    <submittedName>
        <fullName evidence="3">Cyclophilin type peptidyl-prolyl cis-trans isomerase</fullName>
    </submittedName>
</protein>
<proteinExistence type="predicted"/>
<dbReference type="EMBL" id="MDYQ01000187">
    <property type="protein sequence ID" value="PRP79356.1"/>
    <property type="molecule type" value="Genomic_DNA"/>
</dbReference>
<dbReference type="STRING" id="1890364.A0A2P6N5X4"/>
<comment type="caution">
    <text evidence="3">The sequence shown here is derived from an EMBL/GenBank/DDBJ whole genome shotgun (WGS) entry which is preliminary data.</text>
</comment>
<dbReference type="OrthoDB" id="423037at2759"/>
<evidence type="ECO:0000313" key="3">
    <source>
        <dbReference type="EMBL" id="PRP79356.1"/>
    </source>
</evidence>
<gene>
    <name evidence="3" type="ORF">PROFUN_12957</name>
</gene>
<dbReference type="PROSITE" id="PS50072">
    <property type="entry name" value="CSA_PPIASE_2"/>
    <property type="match status" value="1"/>
</dbReference>
<dbReference type="InParanoid" id="A0A2P6N5X4"/>
<reference evidence="3 4" key="1">
    <citation type="journal article" date="2018" name="Genome Biol. Evol.">
        <title>Multiple Roots of Fruiting Body Formation in Amoebozoa.</title>
        <authorList>
            <person name="Hillmann F."/>
            <person name="Forbes G."/>
            <person name="Novohradska S."/>
            <person name="Ferling I."/>
            <person name="Riege K."/>
            <person name="Groth M."/>
            <person name="Westermann M."/>
            <person name="Marz M."/>
            <person name="Spaller T."/>
            <person name="Winckler T."/>
            <person name="Schaap P."/>
            <person name="Glockner G."/>
        </authorList>
    </citation>
    <scope>NUCLEOTIDE SEQUENCE [LARGE SCALE GENOMIC DNA]</scope>
    <source>
        <strain evidence="3 4">Jena</strain>
    </source>
</reference>
<dbReference type="Proteomes" id="UP000241769">
    <property type="component" value="Unassembled WGS sequence"/>
</dbReference>
<evidence type="ECO:0000259" key="2">
    <source>
        <dbReference type="PROSITE" id="PS50072"/>
    </source>
</evidence>
<feature type="domain" description="PPIase cyclophilin-type" evidence="2">
    <location>
        <begin position="45"/>
        <end position="168"/>
    </location>
</feature>
<dbReference type="InterPro" id="IPR029000">
    <property type="entry name" value="Cyclophilin-like_dom_sf"/>
</dbReference>
<feature type="signal peptide" evidence="1">
    <location>
        <begin position="1"/>
        <end position="25"/>
    </location>
</feature>
<dbReference type="AlphaFoldDB" id="A0A2P6N5X4"/>
<organism evidence="3 4">
    <name type="scientific">Planoprotostelium fungivorum</name>
    <dbReference type="NCBI Taxonomy" id="1890364"/>
    <lineage>
        <taxon>Eukaryota</taxon>
        <taxon>Amoebozoa</taxon>
        <taxon>Evosea</taxon>
        <taxon>Variosea</taxon>
        <taxon>Cavosteliida</taxon>
        <taxon>Cavosteliaceae</taxon>
        <taxon>Planoprotostelium</taxon>
    </lineage>
</organism>
<evidence type="ECO:0000313" key="4">
    <source>
        <dbReference type="Proteomes" id="UP000241769"/>
    </source>
</evidence>
<dbReference type="InterPro" id="IPR002130">
    <property type="entry name" value="Cyclophilin-type_PPIase_dom"/>
</dbReference>
<dbReference type="GO" id="GO:0003755">
    <property type="term" value="F:peptidyl-prolyl cis-trans isomerase activity"/>
    <property type="evidence" value="ECO:0007669"/>
    <property type="project" value="InterPro"/>
</dbReference>
<name>A0A2P6N5X4_9EUKA</name>
<dbReference type="Gene3D" id="2.40.100.10">
    <property type="entry name" value="Cyclophilin-like"/>
    <property type="match status" value="1"/>
</dbReference>
<sequence>MDTSKDNTTMRSFFLLLLSFTFIHANQAPAWFVVDYQTTVAVGDGIFSINFTRAAAPLGVDHMWELLHLPNGGYYKENGFFRVVSGFVVQFGIAAEPSLSAQWKDQNIQDDPVALQNKKMVISYATSGANTRTTQLFINYADNLYLDGMGFSGIGIVTKGWEVVEGINPQYGQQPDQGKIYSQGDKYLKIKYPKLDYIQTATVSKTAADAKAIIDQA</sequence>
<keyword evidence="1" id="KW-0732">Signal</keyword>
<dbReference type="Pfam" id="PF00160">
    <property type="entry name" value="Pro_isomerase"/>
    <property type="match status" value="1"/>
</dbReference>